<dbReference type="EMBL" id="PEBX01000040">
    <property type="protein sequence ID" value="PTQ56189.1"/>
    <property type="molecule type" value="Genomic_DNA"/>
</dbReference>
<dbReference type="PANTHER" id="PTHR30143">
    <property type="entry name" value="ACID HYDRATASE"/>
    <property type="match status" value="1"/>
</dbReference>
<reference evidence="4" key="1">
    <citation type="journal article" date="2018" name="Sci. Rep.">
        <title>Lignite coal burning seam in the remote Altai Mountains harbors a hydrogen-driven thermophilic microbial community.</title>
        <authorList>
            <person name="Kadnikov V.V."/>
            <person name="Mardanov A.V."/>
            <person name="Ivasenko D.A."/>
            <person name="Antsiferov D.V."/>
            <person name="Beletsky A.V."/>
            <person name="Karnachuk O.V."/>
            <person name="Ravin N.V."/>
        </authorList>
    </citation>
    <scope>NUCLEOTIDE SEQUENCE [LARGE SCALE GENOMIC DNA]</scope>
</reference>
<dbReference type="AlphaFoldDB" id="A0A2R6Y0H5"/>
<dbReference type="Proteomes" id="UP000244338">
    <property type="component" value="Unassembled WGS sequence"/>
</dbReference>
<comment type="caution">
    <text evidence="3">The sequence shown here is derived from an EMBL/GenBank/DDBJ whole genome shotgun (WGS) entry which is preliminary data.</text>
</comment>
<feature type="domain" description="Fumarylacetoacetase-like C-terminal" evidence="2">
    <location>
        <begin position="71"/>
        <end position="263"/>
    </location>
</feature>
<evidence type="ECO:0000313" key="4">
    <source>
        <dbReference type="Proteomes" id="UP000244338"/>
    </source>
</evidence>
<organism evidence="3 4">
    <name type="scientific">Candidatus Carbonibacillus altaicus</name>
    <dbReference type="NCBI Taxonomy" id="2163959"/>
    <lineage>
        <taxon>Bacteria</taxon>
        <taxon>Bacillati</taxon>
        <taxon>Bacillota</taxon>
        <taxon>Bacilli</taxon>
        <taxon>Bacillales</taxon>
        <taxon>Candidatus Carbonibacillus</taxon>
    </lineage>
</organism>
<dbReference type="Pfam" id="PF01557">
    <property type="entry name" value="FAA_hydrolase"/>
    <property type="match status" value="1"/>
</dbReference>
<dbReference type="SUPFAM" id="SSF56529">
    <property type="entry name" value="FAH"/>
    <property type="match status" value="1"/>
</dbReference>
<proteinExistence type="predicted"/>
<dbReference type="InterPro" id="IPR050772">
    <property type="entry name" value="Hydratase-Decarb/MhpD_sf"/>
</dbReference>
<evidence type="ECO:0000259" key="2">
    <source>
        <dbReference type="Pfam" id="PF01557"/>
    </source>
</evidence>
<dbReference type="GO" id="GO:0008684">
    <property type="term" value="F:2-oxopent-4-enoate hydratase activity"/>
    <property type="evidence" value="ECO:0007669"/>
    <property type="project" value="TreeGrafter"/>
</dbReference>
<evidence type="ECO:0000256" key="1">
    <source>
        <dbReference type="ARBA" id="ARBA00023239"/>
    </source>
</evidence>
<sequence>MVTEHDLVTMSQILLAAETNVEAIPRLTERYAFDIEQAYRVQAFLIDEKIKKGMRLAGYKMGLTSPQKMKQMQVSSPVFGVLTAETLLEDGASLKKKKLIHPRVELEVAFVLGDSITPEDDLTPEALAKKIAYTTVALEIIDSRYQDFRFTLPDVIADNTSAAYYVLGSHFARLDDMKASLLHFGAQLWINGTLQAVGTPANVLGHPLTALASLVRQLHQYRGETLKPGQIVLTGGITEAFAVEAGDVIEGVIDHLGSVRIKVSE</sequence>
<name>A0A2R6Y0H5_9BACL</name>
<dbReference type="InterPro" id="IPR036663">
    <property type="entry name" value="Fumarylacetoacetase_C_sf"/>
</dbReference>
<protein>
    <submittedName>
        <fullName evidence="3">4-oxalocrotonate decarboxylase</fullName>
    </submittedName>
</protein>
<gene>
    <name evidence="3" type="ORF">BSOLF_0616</name>
</gene>
<dbReference type="Gene3D" id="3.90.850.10">
    <property type="entry name" value="Fumarylacetoacetase-like, C-terminal domain"/>
    <property type="match status" value="1"/>
</dbReference>
<keyword evidence="1" id="KW-0456">Lyase</keyword>
<dbReference type="PANTHER" id="PTHR30143:SF0">
    <property type="entry name" value="2-KETO-4-PENTENOATE HYDRATASE"/>
    <property type="match status" value="1"/>
</dbReference>
<dbReference type="InterPro" id="IPR011234">
    <property type="entry name" value="Fumarylacetoacetase-like_C"/>
</dbReference>
<accession>A0A2R6Y0H5</accession>
<evidence type="ECO:0000313" key="3">
    <source>
        <dbReference type="EMBL" id="PTQ56189.1"/>
    </source>
</evidence>
<dbReference type="GO" id="GO:0005737">
    <property type="term" value="C:cytoplasm"/>
    <property type="evidence" value="ECO:0007669"/>
    <property type="project" value="TreeGrafter"/>
</dbReference>